<reference evidence="6" key="2">
    <citation type="submission" date="2025-09" db="UniProtKB">
        <authorList>
            <consortium name="Ensembl"/>
        </authorList>
    </citation>
    <scope>IDENTIFICATION</scope>
</reference>
<feature type="domain" description="AIG1-type G" evidence="5">
    <location>
        <begin position="8"/>
        <end position="183"/>
    </location>
</feature>
<name>A0A672RV10_SINGR</name>
<reference evidence="6" key="1">
    <citation type="submission" date="2025-08" db="UniProtKB">
        <authorList>
            <consortium name="Ensembl"/>
        </authorList>
    </citation>
    <scope>IDENTIFICATION</scope>
</reference>
<evidence type="ECO:0000313" key="6">
    <source>
        <dbReference type="Ensembl" id="ENSSGRP00000092619.1"/>
    </source>
</evidence>
<evidence type="ECO:0000256" key="4">
    <source>
        <dbReference type="SAM" id="SignalP"/>
    </source>
</evidence>
<keyword evidence="3" id="KW-0342">GTP-binding</keyword>
<comment type="similarity">
    <text evidence="1">Belongs to the TRAFAC class TrmE-Era-EngA-EngB-Septin-like GTPase superfamily. AIG1/Toc34/Toc159-like paraseptin GTPase family. IAN subfamily.</text>
</comment>
<dbReference type="Proteomes" id="UP000472262">
    <property type="component" value="Unassembled WGS sequence"/>
</dbReference>
<dbReference type="InterPro" id="IPR006703">
    <property type="entry name" value="G_AIG1"/>
</dbReference>
<protein>
    <recommendedName>
        <fullName evidence="5">AIG1-type G domain-containing protein</fullName>
    </recommendedName>
</protein>
<sequence>TQTPKSSVFFFLIVLVGKTGSGKSSAGNTILGQKKFKHDNSLESVTKTCESGEVEHDGKRISVFDTPGQFDTSVSEEEMKAEIEKCVEMSVPGPHAFLLVIRLDVKFTEEEKNKAARYTIILFTHDDVLEGKRLNEYISKSNDLKALVNECGDRIHSFNNKDIENRSQVTELSWDSTINFFLK</sequence>
<dbReference type="PANTHER" id="PTHR10903">
    <property type="entry name" value="GTPASE, IMAP FAMILY MEMBER-RELATED"/>
    <property type="match status" value="1"/>
</dbReference>
<evidence type="ECO:0000256" key="3">
    <source>
        <dbReference type="ARBA" id="ARBA00023134"/>
    </source>
</evidence>
<evidence type="ECO:0000259" key="5">
    <source>
        <dbReference type="PROSITE" id="PS51720"/>
    </source>
</evidence>
<organism evidence="6 7">
    <name type="scientific">Sinocyclocheilus grahami</name>
    <name type="common">Dianchi golden-line fish</name>
    <name type="synonym">Barbus grahami</name>
    <dbReference type="NCBI Taxonomy" id="75366"/>
    <lineage>
        <taxon>Eukaryota</taxon>
        <taxon>Metazoa</taxon>
        <taxon>Chordata</taxon>
        <taxon>Craniata</taxon>
        <taxon>Vertebrata</taxon>
        <taxon>Euteleostomi</taxon>
        <taxon>Actinopterygii</taxon>
        <taxon>Neopterygii</taxon>
        <taxon>Teleostei</taxon>
        <taxon>Ostariophysi</taxon>
        <taxon>Cypriniformes</taxon>
        <taxon>Cyprinidae</taxon>
        <taxon>Cyprininae</taxon>
        <taxon>Sinocyclocheilus</taxon>
    </lineage>
</organism>
<evidence type="ECO:0000256" key="2">
    <source>
        <dbReference type="ARBA" id="ARBA00022741"/>
    </source>
</evidence>
<dbReference type="PANTHER" id="PTHR10903:SF188">
    <property type="entry name" value="GTPASE IMAP FAMILY MEMBER 2-LIKE-RELATED"/>
    <property type="match status" value="1"/>
</dbReference>
<dbReference type="Gene3D" id="3.40.50.300">
    <property type="entry name" value="P-loop containing nucleotide triphosphate hydrolases"/>
    <property type="match status" value="1"/>
</dbReference>
<feature type="signal peptide" evidence="4">
    <location>
        <begin position="1"/>
        <end position="21"/>
    </location>
</feature>
<evidence type="ECO:0000256" key="1">
    <source>
        <dbReference type="ARBA" id="ARBA00008535"/>
    </source>
</evidence>
<dbReference type="InterPro" id="IPR027417">
    <property type="entry name" value="P-loop_NTPase"/>
</dbReference>
<dbReference type="FunFam" id="3.40.50.300:FF:000366">
    <property type="entry name" value="GTPase, IMAP family member 2"/>
    <property type="match status" value="1"/>
</dbReference>
<dbReference type="AlphaFoldDB" id="A0A672RV10"/>
<keyword evidence="2" id="KW-0547">Nucleotide-binding</keyword>
<dbReference type="SUPFAM" id="SSF52540">
    <property type="entry name" value="P-loop containing nucleoside triphosphate hydrolases"/>
    <property type="match status" value="1"/>
</dbReference>
<dbReference type="PROSITE" id="PS51720">
    <property type="entry name" value="G_AIG1"/>
    <property type="match status" value="1"/>
</dbReference>
<dbReference type="Pfam" id="PF04548">
    <property type="entry name" value="AIG1"/>
    <property type="match status" value="1"/>
</dbReference>
<dbReference type="GO" id="GO:0005525">
    <property type="term" value="F:GTP binding"/>
    <property type="evidence" value="ECO:0007669"/>
    <property type="project" value="UniProtKB-KW"/>
</dbReference>
<keyword evidence="7" id="KW-1185">Reference proteome</keyword>
<accession>A0A672RV10</accession>
<dbReference type="InterPro" id="IPR045058">
    <property type="entry name" value="GIMA/IAN/Toc"/>
</dbReference>
<dbReference type="Ensembl" id="ENSSGRT00000098574.1">
    <property type="protein sequence ID" value="ENSSGRP00000092619.1"/>
    <property type="gene ID" value="ENSSGRG00000046393.1"/>
</dbReference>
<feature type="chain" id="PRO_5025621701" description="AIG1-type G domain-containing protein" evidence="4">
    <location>
        <begin position="22"/>
        <end position="183"/>
    </location>
</feature>
<keyword evidence="4" id="KW-0732">Signal</keyword>
<dbReference type="InParanoid" id="A0A672RV10"/>
<dbReference type="OMA" id="RVCISHF"/>
<proteinExistence type="inferred from homology"/>
<evidence type="ECO:0000313" key="7">
    <source>
        <dbReference type="Proteomes" id="UP000472262"/>
    </source>
</evidence>